<keyword evidence="4" id="KW-0472">Membrane</keyword>
<dbReference type="AlphaFoldDB" id="A0A423PN54"/>
<keyword evidence="4" id="KW-0812">Transmembrane</keyword>
<sequence length="419" mass="46385">MPNKETTSAELYRLERAEEQQWAEGAQQTPTELLREQRERGFATLWFRPELEADFCRYLRLSGRLSRLTLLSIAFLAMAITPLIDTTLLGMPEPLVPLSRWLQLGGMIPLLLGVGLFCWKRPDAAAIELVMVLLFLGFIAGLLGQRIVDARYGFDLPVEFIGICTVTMFALARIRFWVMLPAAVVAGIAAIGVEIAFIHIEPNVNYHVFATVVLMVVAVCAGYSLEYFIRWTWLNGTLLHYLSRQDSLTGLLNRYALEDALEQAQAQAARESAGYAVAMIDIDAFGAYNDHYGHQEGDAALRRVAAVLRAGARRPLDVCGRYGGEEFAMLWMHGDADEIRALAENVCSAIAAERIPHAVSPVAEWVTVSIGVCHIGPDDGRVGLSAALRKADALLYEAKARGRNRVLCERFSSWPDDDG</sequence>
<dbReference type="EC" id="2.7.7.65" evidence="2"/>
<dbReference type="SUPFAM" id="SSF55073">
    <property type="entry name" value="Nucleotide cyclase"/>
    <property type="match status" value="1"/>
</dbReference>
<dbReference type="GO" id="GO:0052621">
    <property type="term" value="F:diguanylate cyclase activity"/>
    <property type="evidence" value="ECO:0007669"/>
    <property type="project" value="UniProtKB-EC"/>
</dbReference>
<comment type="catalytic activity">
    <reaction evidence="3">
        <text>2 GTP = 3',3'-c-di-GMP + 2 diphosphate</text>
        <dbReference type="Rhea" id="RHEA:24898"/>
        <dbReference type="ChEBI" id="CHEBI:33019"/>
        <dbReference type="ChEBI" id="CHEBI:37565"/>
        <dbReference type="ChEBI" id="CHEBI:58805"/>
        <dbReference type="EC" id="2.7.7.65"/>
    </reaction>
</comment>
<keyword evidence="7" id="KW-1185">Reference proteome</keyword>
<dbReference type="GO" id="GO:0043709">
    <property type="term" value="P:cell adhesion involved in single-species biofilm formation"/>
    <property type="evidence" value="ECO:0007669"/>
    <property type="project" value="TreeGrafter"/>
</dbReference>
<dbReference type="InterPro" id="IPR050469">
    <property type="entry name" value="Diguanylate_Cyclase"/>
</dbReference>
<feature type="transmembrane region" description="Helical" evidence="4">
    <location>
        <begin position="101"/>
        <end position="119"/>
    </location>
</feature>
<reference evidence="6 7" key="1">
    <citation type="submission" date="2013-10" db="EMBL/GenBank/DDBJ databases">
        <title>Salinisphaera orenii MK-B5 Genome Sequencing.</title>
        <authorList>
            <person name="Lai Q."/>
            <person name="Li C."/>
            <person name="Shao Z."/>
        </authorList>
    </citation>
    <scope>NUCLEOTIDE SEQUENCE [LARGE SCALE GENOMIC DNA]</scope>
    <source>
        <strain evidence="6 7">MK-B5</strain>
    </source>
</reference>
<dbReference type="SMART" id="SM00267">
    <property type="entry name" value="GGDEF"/>
    <property type="match status" value="1"/>
</dbReference>
<feature type="transmembrane region" description="Helical" evidence="4">
    <location>
        <begin position="126"/>
        <end position="148"/>
    </location>
</feature>
<gene>
    <name evidence="6" type="ORF">SAOR_09455</name>
</gene>
<evidence type="ECO:0000313" key="7">
    <source>
        <dbReference type="Proteomes" id="UP000283993"/>
    </source>
</evidence>
<dbReference type="PANTHER" id="PTHR45138:SF9">
    <property type="entry name" value="DIGUANYLATE CYCLASE DGCM-RELATED"/>
    <property type="match status" value="1"/>
</dbReference>
<feature type="domain" description="GGDEF" evidence="5">
    <location>
        <begin position="273"/>
        <end position="411"/>
    </location>
</feature>
<keyword evidence="4" id="KW-1133">Transmembrane helix</keyword>
<dbReference type="InterPro" id="IPR043128">
    <property type="entry name" value="Rev_trsase/Diguanyl_cyclase"/>
</dbReference>
<protein>
    <recommendedName>
        <fullName evidence="2">diguanylate cyclase</fullName>
        <ecNumber evidence="2">2.7.7.65</ecNumber>
    </recommendedName>
</protein>
<evidence type="ECO:0000256" key="2">
    <source>
        <dbReference type="ARBA" id="ARBA00012528"/>
    </source>
</evidence>
<feature type="transmembrane region" description="Helical" evidence="4">
    <location>
        <begin position="68"/>
        <end position="89"/>
    </location>
</feature>
<comment type="cofactor">
    <cofactor evidence="1">
        <name>Mg(2+)</name>
        <dbReference type="ChEBI" id="CHEBI:18420"/>
    </cofactor>
</comment>
<feature type="transmembrane region" description="Helical" evidence="4">
    <location>
        <begin position="206"/>
        <end position="225"/>
    </location>
</feature>
<dbReference type="Proteomes" id="UP000283993">
    <property type="component" value="Unassembled WGS sequence"/>
</dbReference>
<accession>A0A423PN54</accession>
<dbReference type="Pfam" id="PF00990">
    <property type="entry name" value="GGDEF"/>
    <property type="match status" value="1"/>
</dbReference>
<evidence type="ECO:0000259" key="5">
    <source>
        <dbReference type="PROSITE" id="PS50887"/>
    </source>
</evidence>
<dbReference type="GO" id="GO:1902201">
    <property type="term" value="P:negative regulation of bacterial-type flagellum-dependent cell motility"/>
    <property type="evidence" value="ECO:0007669"/>
    <property type="project" value="TreeGrafter"/>
</dbReference>
<evidence type="ECO:0000256" key="4">
    <source>
        <dbReference type="SAM" id="Phobius"/>
    </source>
</evidence>
<comment type="caution">
    <text evidence="6">The sequence shown here is derived from an EMBL/GenBank/DDBJ whole genome shotgun (WGS) entry which is preliminary data.</text>
</comment>
<feature type="transmembrane region" description="Helical" evidence="4">
    <location>
        <begin position="178"/>
        <end position="200"/>
    </location>
</feature>
<organism evidence="6 7">
    <name type="scientific">Salinisphaera orenii MK-B5</name>
    <dbReference type="NCBI Taxonomy" id="856730"/>
    <lineage>
        <taxon>Bacteria</taxon>
        <taxon>Pseudomonadati</taxon>
        <taxon>Pseudomonadota</taxon>
        <taxon>Gammaproteobacteria</taxon>
        <taxon>Salinisphaerales</taxon>
        <taxon>Salinisphaeraceae</taxon>
        <taxon>Salinisphaera</taxon>
    </lineage>
</organism>
<dbReference type="PROSITE" id="PS50887">
    <property type="entry name" value="GGDEF"/>
    <property type="match status" value="1"/>
</dbReference>
<dbReference type="FunFam" id="3.30.70.270:FF:000001">
    <property type="entry name" value="Diguanylate cyclase domain protein"/>
    <property type="match status" value="1"/>
</dbReference>
<dbReference type="Gene3D" id="3.30.70.270">
    <property type="match status" value="1"/>
</dbReference>
<dbReference type="EMBL" id="AYKH01000016">
    <property type="protein sequence ID" value="ROO27033.1"/>
    <property type="molecule type" value="Genomic_DNA"/>
</dbReference>
<dbReference type="PANTHER" id="PTHR45138">
    <property type="entry name" value="REGULATORY COMPONENTS OF SENSORY TRANSDUCTION SYSTEM"/>
    <property type="match status" value="1"/>
</dbReference>
<evidence type="ECO:0000256" key="1">
    <source>
        <dbReference type="ARBA" id="ARBA00001946"/>
    </source>
</evidence>
<dbReference type="GO" id="GO:0005886">
    <property type="term" value="C:plasma membrane"/>
    <property type="evidence" value="ECO:0007669"/>
    <property type="project" value="TreeGrafter"/>
</dbReference>
<name>A0A423PN54_9GAMM</name>
<evidence type="ECO:0000256" key="3">
    <source>
        <dbReference type="ARBA" id="ARBA00034247"/>
    </source>
</evidence>
<dbReference type="RefSeq" id="WP_185015616.1">
    <property type="nucleotide sequence ID" value="NZ_AYKH01000016.1"/>
</dbReference>
<dbReference type="InterPro" id="IPR000160">
    <property type="entry name" value="GGDEF_dom"/>
</dbReference>
<proteinExistence type="predicted"/>
<dbReference type="NCBIfam" id="TIGR00254">
    <property type="entry name" value="GGDEF"/>
    <property type="match status" value="1"/>
</dbReference>
<evidence type="ECO:0000313" key="6">
    <source>
        <dbReference type="EMBL" id="ROO27033.1"/>
    </source>
</evidence>
<dbReference type="InterPro" id="IPR029787">
    <property type="entry name" value="Nucleotide_cyclase"/>
</dbReference>
<dbReference type="CDD" id="cd01949">
    <property type="entry name" value="GGDEF"/>
    <property type="match status" value="1"/>
</dbReference>